<evidence type="ECO:0000313" key="2">
    <source>
        <dbReference type="Proteomes" id="UP000005744"/>
    </source>
</evidence>
<dbReference type="STRING" id="395493.BegalDRAFT_0006"/>
<evidence type="ECO:0000313" key="1">
    <source>
        <dbReference type="EMBL" id="EIJ44373.1"/>
    </source>
</evidence>
<keyword evidence="2" id="KW-1185">Reference proteome</keyword>
<dbReference type="AlphaFoldDB" id="I3CL80"/>
<dbReference type="Proteomes" id="UP000005744">
    <property type="component" value="Unassembled WGS sequence"/>
</dbReference>
<gene>
    <name evidence="1" type="ORF">BegalDRAFT_0006</name>
</gene>
<name>I3CL80_9GAMM</name>
<dbReference type="RefSeq" id="WP_002682435.1">
    <property type="nucleotide sequence ID" value="NZ_JH600069.1"/>
</dbReference>
<protein>
    <submittedName>
        <fullName evidence="1">Uncharacterized protein</fullName>
    </submittedName>
</protein>
<dbReference type="HOGENOM" id="CLU_2434901_0_0_6"/>
<sequence length="90" mass="10624">MRKIIISILFLLPTIVLADDKKAFLMSLPFYENLVCKPDPYIVLEQVLRWEIEYLETPEILAIPESKQFLTKKYDDLNNLIKLCVENHNN</sequence>
<proteinExistence type="predicted"/>
<accession>I3CL80</accession>
<reference evidence="1 2" key="1">
    <citation type="submission" date="2011-11" db="EMBL/GenBank/DDBJ databases">
        <title>Improved High-Quality Draft sequence of Beggiatoa alba B18lD.</title>
        <authorList>
            <consortium name="US DOE Joint Genome Institute"/>
            <person name="Lucas S."/>
            <person name="Han J."/>
            <person name="Lapidus A."/>
            <person name="Cheng J.-F."/>
            <person name="Goodwin L."/>
            <person name="Pitluck S."/>
            <person name="Peters L."/>
            <person name="Mikhailova N."/>
            <person name="Held B."/>
            <person name="Detter J.C."/>
            <person name="Han C."/>
            <person name="Tapia R."/>
            <person name="Land M."/>
            <person name="Hauser L."/>
            <person name="Kyrpides N."/>
            <person name="Ivanova N."/>
            <person name="Pagani I."/>
            <person name="Samuel K."/>
            <person name="Teske A."/>
            <person name="Mueller J."/>
            <person name="Woyke T."/>
        </authorList>
    </citation>
    <scope>NUCLEOTIDE SEQUENCE [LARGE SCALE GENOMIC DNA]</scope>
    <source>
        <strain evidence="1 2">B18LD</strain>
    </source>
</reference>
<dbReference type="EMBL" id="JH600069">
    <property type="protein sequence ID" value="EIJ44373.1"/>
    <property type="molecule type" value="Genomic_DNA"/>
</dbReference>
<organism evidence="1 2">
    <name type="scientific">Beggiatoa alba B18LD</name>
    <dbReference type="NCBI Taxonomy" id="395493"/>
    <lineage>
        <taxon>Bacteria</taxon>
        <taxon>Pseudomonadati</taxon>
        <taxon>Pseudomonadota</taxon>
        <taxon>Gammaproteobacteria</taxon>
        <taxon>Thiotrichales</taxon>
        <taxon>Thiotrichaceae</taxon>
        <taxon>Beggiatoa</taxon>
    </lineage>
</organism>